<keyword evidence="2" id="KW-1185">Reference proteome</keyword>
<organism evidence="1 2">
    <name type="scientific">Chamaesiphon polymorphus CCALA 037</name>
    <dbReference type="NCBI Taxonomy" id="2107692"/>
    <lineage>
        <taxon>Bacteria</taxon>
        <taxon>Bacillati</taxon>
        <taxon>Cyanobacteriota</taxon>
        <taxon>Cyanophyceae</taxon>
        <taxon>Gomontiellales</taxon>
        <taxon>Chamaesiphonaceae</taxon>
        <taxon>Chamaesiphon</taxon>
    </lineage>
</organism>
<accession>A0A2T1GF16</accession>
<dbReference type="SUPFAM" id="SSF46689">
    <property type="entry name" value="Homeodomain-like"/>
    <property type="match status" value="1"/>
</dbReference>
<protein>
    <recommendedName>
        <fullName evidence="3">Transposase</fullName>
    </recommendedName>
</protein>
<name>A0A2T1GF16_9CYAN</name>
<dbReference type="InterPro" id="IPR009057">
    <property type="entry name" value="Homeodomain-like_sf"/>
</dbReference>
<evidence type="ECO:0008006" key="3">
    <source>
        <dbReference type="Google" id="ProtNLM"/>
    </source>
</evidence>
<sequence length="233" mass="26138">MQIESREPLASMNQNSEGIYLTSFQRQLLREHIATELPAAYRQRVEIVLLTDEGKTQAEICRSLGCSAATASRWMQLTKAGLAHQYLDCPVGRPKLITDEYIELLRELLGRSPRDYGYPFKTWTVSWLGKHIAKEKGIAVSHSHLKRVMRELGLSTRSQLNRPDKQSSANISIADLSDRTLPAAEELSELNLFHIQLNSKIYGAAVSVSTYFAAATQRDFLCFDRAAGLSILP</sequence>
<dbReference type="Pfam" id="PF13565">
    <property type="entry name" value="HTH_32"/>
    <property type="match status" value="1"/>
</dbReference>
<dbReference type="AlphaFoldDB" id="A0A2T1GF16"/>
<evidence type="ECO:0000313" key="1">
    <source>
        <dbReference type="EMBL" id="PSB56122.1"/>
    </source>
</evidence>
<proteinExistence type="predicted"/>
<dbReference type="EMBL" id="PVWO01000144">
    <property type="protein sequence ID" value="PSB56122.1"/>
    <property type="molecule type" value="Genomic_DNA"/>
</dbReference>
<dbReference type="OrthoDB" id="484211at2"/>
<gene>
    <name evidence="1" type="ORF">C7B77_12910</name>
</gene>
<reference evidence="1 2" key="1">
    <citation type="submission" date="2018-03" db="EMBL/GenBank/DDBJ databases">
        <title>The ancient ancestry and fast evolution of plastids.</title>
        <authorList>
            <person name="Moore K.R."/>
            <person name="Magnabosco C."/>
            <person name="Momper L."/>
            <person name="Gold D.A."/>
            <person name="Bosak T."/>
            <person name="Fournier G.P."/>
        </authorList>
    </citation>
    <scope>NUCLEOTIDE SEQUENCE [LARGE SCALE GENOMIC DNA]</scope>
    <source>
        <strain evidence="1 2">CCALA 037</strain>
    </source>
</reference>
<comment type="caution">
    <text evidence="1">The sequence shown here is derived from an EMBL/GenBank/DDBJ whole genome shotgun (WGS) entry which is preliminary data.</text>
</comment>
<evidence type="ECO:0000313" key="2">
    <source>
        <dbReference type="Proteomes" id="UP000238937"/>
    </source>
</evidence>
<dbReference type="Proteomes" id="UP000238937">
    <property type="component" value="Unassembled WGS sequence"/>
</dbReference>